<dbReference type="EMBL" id="QVIG01000001">
    <property type="protein sequence ID" value="RGD62667.1"/>
    <property type="molecule type" value="Genomic_DNA"/>
</dbReference>
<dbReference type="GO" id="GO:0016829">
    <property type="term" value="F:lyase activity"/>
    <property type="evidence" value="ECO:0007669"/>
    <property type="project" value="InterPro"/>
</dbReference>
<evidence type="ECO:0000256" key="1">
    <source>
        <dbReference type="SAM" id="MobiDB-lite"/>
    </source>
</evidence>
<sequence length="452" mass="49941">MGTRLPALTRRPAAAPGRDGPGASADEIAHWLSARVRADRFRVERIPFDRLRGWSFAPDTGDLVHDSGRFFSIQGVEVETADGPVPTWRQPIIDQPEVGILGIIAKDFGGVRHYLMQAKMEPGNPNIVQLSPTVQATHSNYTGVHKGAPVAYLEYFLDPSRGRPVADVLQSEHGDWFNRKFNRNTIVLVDEEVPVAENFRWLTLDRIAALLHRDNLVNMDARTVLSCLPLPVSGASGLISVEHIEGWLAAERARRSLRVRRVPLRDTGGWVRTAHAIRRVPDRHFRVVAVAVEAGSREVAQWTQPLVEPVRLGLSAFVLRYFSGVPHLLARAGVEVGFQEIAELAPTVQCTPEHHRGRPRGPRHHFLDVVENATPSRVHYSALHSEEGGRFLNAVSRYAIVEADGAQAPSQPPPGYCWVTPGQLSALVTRGGRVNVQARTLLSALTTRAVRL</sequence>
<dbReference type="RefSeq" id="WP_117491260.1">
    <property type="nucleotide sequence ID" value="NZ_QVIG01000001.1"/>
</dbReference>
<dbReference type="InterPro" id="IPR005212">
    <property type="entry name" value="EvaA-like"/>
</dbReference>
<name>A0A373A518_9ACTN</name>
<dbReference type="Pfam" id="PF03559">
    <property type="entry name" value="Hexose_dehydrat"/>
    <property type="match status" value="2"/>
</dbReference>
<evidence type="ECO:0000259" key="2">
    <source>
        <dbReference type="Pfam" id="PF03559"/>
    </source>
</evidence>
<dbReference type="InterPro" id="IPR038153">
    <property type="entry name" value="EvaA-like_sf"/>
</dbReference>
<comment type="caution">
    <text evidence="3">The sequence shown here is derived from an EMBL/GenBank/DDBJ whole genome shotgun (WGS) entry which is preliminary data.</text>
</comment>
<dbReference type="Proteomes" id="UP000263377">
    <property type="component" value="Unassembled WGS sequence"/>
</dbReference>
<dbReference type="Gene3D" id="3.90.79.40">
    <property type="entry name" value="EvaA sugar 2,3-dehydratase subunit"/>
    <property type="match status" value="2"/>
</dbReference>
<organism evidence="3 4">
    <name type="scientific">Kitasatospora xanthocidica</name>
    <dbReference type="NCBI Taxonomy" id="83382"/>
    <lineage>
        <taxon>Bacteria</taxon>
        <taxon>Bacillati</taxon>
        <taxon>Actinomycetota</taxon>
        <taxon>Actinomycetes</taxon>
        <taxon>Kitasatosporales</taxon>
        <taxon>Streptomycetaceae</taxon>
        <taxon>Kitasatospora</taxon>
    </lineage>
</organism>
<accession>A0A373A518</accession>
<evidence type="ECO:0000313" key="4">
    <source>
        <dbReference type="Proteomes" id="UP000263377"/>
    </source>
</evidence>
<proteinExistence type="predicted"/>
<feature type="domain" description="dTDP-4-dehydro-6-deoxy-alpha-D-glucopyranose 2,3-dehydratase" evidence="2">
    <location>
        <begin position="26"/>
        <end position="228"/>
    </location>
</feature>
<keyword evidence="4" id="KW-1185">Reference proteome</keyword>
<feature type="domain" description="dTDP-4-dehydro-6-deoxy-alpha-D-glucopyranose 2,3-dehydratase" evidence="2">
    <location>
        <begin position="243"/>
        <end position="445"/>
    </location>
</feature>
<protein>
    <submittedName>
        <fullName evidence="3">NDP-hexose 2,3-dehydratase</fullName>
    </submittedName>
</protein>
<dbReference type="AlphaFoldDB" id="A0A373A518"/>
<reference evidence="3 4" key="1">
    <citation type="submission" date="2018-08" db="EMBL/GenBank/DDBJ databases">
        <title>Diversity &amp; Physiological Properties of Lignin-Decomposing Actinobacteria from Soil.</title>
        <authorList>
            <person name="Roh S.G."/>
            <person name="Kim S.B."/>
        </authorList>
    </citation>
    <scope>NUCLEOTIDE SEQUENCE [LARGE SCALE GENOMIC DNA]</scope>
    <source>
        <strain evidence="3 4">MMS17-GH009</strain>
    </source>
</reference>
<evidence type="ECO:0000313" key="3">
    <source>
        <dbReference type="EMBL" id="RGD62667.1"/>
    </source>
</evidence>
<feature type="region of interest" description="Disordered" evidence="1">
    <location>
        <begin position="1"/>
        <end position="23"/>
    </location>
</feature>
<gene>
    <name evidence="3" type="ORF">DR950_05240</name>
</gene>